<feature type="transmembrane region" description="Helical" evidence="1">
    <location>
        <begin position="20"/>
        <end position="46"/>
    </location>
</feature>
<accession>A0A3L9MF01</accession>
<dbReference type="EMBL" id="RDOJ01000005">
    <property type="protein sequence ID" value="RLZ11405.1"/>
    <property type="molecule type" value="Genomic_DNA"/>
</dbReference>
<name>A0A3L9MF01_9FLAO</name>
<feature type="transmembrane region" description="Helical" evidence="1">
    <location>
        <begin position="109"/>
        <end position="127"/>
    </location>
</feature>
<evidence type="ECO:0000313" key="2">
    <source>
        <dbReference type="EMBL" id="RLZ11405.1"/>
    </source>
</evidence>
<comment type="caution">
    <text evidence="2">The sequence shown here is derived from an EMBL/GenBank/DDBJ whole genome shotgun (WGS) entry which is preliminary data.</text>
</comment>
<organism evidence="2 3">
    <name type="scientific">Faecalibacter macacae</name>
    <dbReference type="NCBI Taxonomy" id="1859289"/>
    <lineage>
        <taxon>Bacteria</taxon>
        <taxon>Pseudomonadati</taxon>
        <taxon>Bacteroidota</taxon>
        <taxon>Flavobacteriia</taxon>
        <taxon>Flavobacteriales</taxon>
        <taxon>Weeksellaceae</taxon>
        <taxon>Faecalibacter</taxon>
    </lineage>
</organism>
<keyword evidence="3" id="KW-1185">Reference proteome</keyword>
<keyword evidence="1" id="KW-0472">Membrane</keyword>
<protein>
    <submittedName>
        <fullName evidence="2">Uncharacterized protein</fullName>
    </submittedName>
</protein>
<sequence length="276" mass="32896">MDYKSILIEPKNLSKLIKTYFILFFQNYKLLIPFNIIVLLGFYFIIGKVESETFSDNYIYNFITKSFYYVLFFTLPVSFISTFYLTLLENRKPTFRNIIDVFLNHYSKLLIANAILTLVVFLLNFSIKSTLLFYQYYNAFIFFFIEFVNAIIYFIAILIIYQLNPYKSKISNYFNYKLIKYLLTLFILMLISIFIYRISFNVFVIIVNLFGELLGESTGDFLFHYGTIVVEYINTIAVFTIFIFIYYCFTAEVKNTYILNEINEINLGTDEEEDEI</sequence>
<feature type="transmembrane region" description="Helical" evidence="1">
    <location>
        <begin position="222"/>
        <end position="249"/>
    </location>
</feature>
<proteinExistence type="predicted"/>
<keyword evidence="1" id="KW-0812">Transmembrane</keyword>
<dbReference type="Proteomes" id="UP000275348">
    <property type="component" value="Unassembled WGS sequence"/>
</dbReference>
<gene>
    <name evidence="2" type="ORF">EAH69_04995</name>
</gene>
<dbReference type="AlphaFoldDB" id="A0A3L9MF01"/>
<dbReference type="RefSeq" id="WP_121934087.1">
    <property type="nucleotide sequence ID" value="NZ_RDOJ01000005.1"/>
</dbReference>
<evidence type="ECO:0000256" key="1">
    <source>
        <dbReference type="SAM" id="Phobius"/>
    </source>
</evidence>
<feature type="transmembrane region" description="Helical" evidence="1">
    <location>
        <begin position="139"/>
        <end position="161"/>
    </location>
</feature>
<keyword evidence="1" id="KW-1133">Transmembrane helix</keyword>
<reference evidence="2 3" key="1">
    <citation type="submission" date="2018-10" db="EMBL/GenBank/DDBJ databases">
        <authorList>
            <person name="Chen X."/>
        </authorList>
    </citation>
    <scope>NUCLEOTIDE SEQUENCE [LARGE SCALE GENOMIC DNA]</scope>
    <source>
        <strain evidence="2 3">YIM 102668</strain>
    </source>
</reference>
<feature type="transmembrane region" description="Helical" evidence="1">
    <location>
        <begin position="66"/>
        <end position="88"/>
    </location>
</feature>
<evidence type="ECO:0000313" key="3">
    <source>
        <dbReference type="Proteomes" id="UP000275348"/>
    </source>
</evidence>
<feature type="transmembrane region" description="Helical" evidence="1">
    <location>
        <begin position="182"/>
        <end position="210"/>
    </location>
</feature>